<reference evidence="1" key="1">
    <citation type="submission" date="2021-06" db="EMBL/GenBank/DDBJ databases">
        <authorList>
            <person name="Kallberg Y."/>
            <person name="Tangrot J."/>
            <person name="Rosling A."/>
        </authorList>
    </citation>
    <scope>NUCLEOTIDE SEQUENCE</scope>
    <source>
        <strain evidence="1">MA461A</strain>
    </source>
</reference>
<proteinExistence type="predicted"/>
<protein>
    <submittedName>
        <fullName evidence="1">11043_t:CDS:1</fullName>
    </submittedName>
</protein>
<dbReference type="Proteomes" id="UP000789920">
    <property type="component" value="Unassembled WGS sequence"/>
</dbReference>
<sequence>CKEKAESNLTKLQQKEVNSIIPSENSKTNEIVKENSYKFLKLDKTMKEDIEAEISPTT</sequence>
<keyword evidence="2" id="KW-1185">Reference proteome</keyword>
<organism evidence="1 2">
    <name type="scientific">Racocetra persica</name>
    <dbReference type="NCBI Taxonomy" id="160502"/>
    <lineage>
        <taxon>Eukaryota</taxon>
        <taxon>Fungi</taxon>
        <taxon>Fungi incertae sedis</taxon>
        <taxon>Mucoromycota</taxon>
        <taxon>Glomeromycotina</taxon>
        <taxon>Glomeromycetes</taxon>
        <taxon>Diversisporales</taxon>
        <taxon>Gigasporaceae</taxon>
        <taxon>Racocetra</taxon>
    </lineage>
</organism>
<dbReference type="EMBL" id="CAJVQC010131918">
    <property type="protein sequence ID" value="CAG8841838.1"/>
    <property type="molecule type" value="Genomic_DNA"/>
</dbReference>
<gene>
    <name evidence="1" type="ORF">RPERSI_LOCUS32047</name>
</gene>
<evidence type="ECO:0000313" key="1">
    <source>
        <dbReference type="EMBL" id="CAG8841838.1"/>
    </source>
</evidence>
<evidence type="ECO:0000313" key="2">
    <source>
        <dbReference type="Proteomes" id="UP000789920"/>
    </source>
</evidence>
<accession>A0ACA9SJM6</accession>
<name>A0ACA9SJM6_9GLOM</name>
<feature type="non-terminal residue" evidence="1">
    <location>
        <position position="1"/>
    </location>
</feature>
<comment type="caution">
    <text evidence="1">The sequence shown here is derived from an EMBL/GenBank/DDBJ whole genome shotgun (WGS) entry which is preliminary data.</text>
</comment>